<dbReference type="GO" id="GO:0002161">
    <property type="term" value="F:aminoacyl-tRNA deacylase activity"/>
    <property type="evidence" value="ECO:0007669"/>
    <property type="project" value="InterPro"/>
</dbReference>
<evidence type="ECO:0000313" key="14">
    <source>
        <dbReference type="Proteomes" id="UP000033358"/>
    </source>
</evidence>
<evidence type="ECO:0000313" key="13">
    <source>
        <dbReference type="EMBL" id="KKB96855.1"/>
    </source>
</evidence>
<proteinExistence type="inferred from homology"/>
<feature type="domain" description="Methionyl/Valyl/Leucyl/Isoleucyl-tRNA synthetase anticodon-binding" evidence="12">
    <location>
        <begin position="597"/>
        <end position="750"/>
    </location>
</feature>
<dbReference type="InterPro" id="IPR033705">
    <property type="entry name" value="Anticodon_Ia_Val"/>
</dbReference>
<evidence type="ECO:0000256" key="6">
    <source>
        <dbReference type="ARBA" id="ARBA00022917"/>
    </source>
</evidence>
<keyword evidence="2" id="KW-0963">Cytoplasm</keyword>
<evidence type="ECO:0000256" key="9">
    <source>
        <dbReference type="NCBIfam" id="TIGR00422"/>
    </source>
</evidence>
<dbReference type="PANTHER" id="PTHR11946">
    <property type="entry name" value="VALYL-TRNA SYNTHETASES"/>
    <property type="match status" value="1"/>
</dbReference>
<dbReference type="CDD" id="cd07962">
    <property type="entry name" value="Anticodon_Ia_Val"/>
    <property type="match status" value="1"/>
</dbReference>
<comment type="caution">
    <text evidence="13">The sequence shown here is derived from an EMBL/GenBank/DDBJ whole genome shotgun (WGS) entry which is preliminary data.</text>
</comment>
<dbReference type="InterPro" id="IPR014729">
    <property type="entry name" value="Rossmann-like_a/b/a_fold"/>
</dbReference>
<feature type="domain" description="Aminoacyl-tRNA synthetase class Ia" evidence="11">
    <location>
        <begin position="1"/>
        <end position="546"/>
    </location>
</feature>
<dbReference type="EC" id="6.1.1.9" evidence="1 9"/>
<evidence type="ECO:0000256" key="1">
    <source>
        <dbReference type="ARBA" id="ARBA00013169"/>
    </source>
</evidence>
<dbReference type="AlphaFoldDB" id="A0A0F5MQ05"/>
<dbReference type="Pfam" id="PF08264">
    <property type="entry name" value="Anticodon_1"/>
    <property type="match status" value="1"/>
</dbReference>
<dbReference type="InterPro" id="IPR009080">
    <property type="entry name" value="tRNAsynth_Ia_anticodon-bd"/>
</dbReference>
<comment type="catalytic activity">
    <reaction evidence="8">
        <text>tRNA(Val) + L-valine + ATP = L-valyl-tRNA(Val) + AMP + diphosphate</text>
        <dbReference type="Rhea" id="RHEA:10704"/>
        <dbReference type="Rhea" id="RHEA-COMP:9672"/>
        <dbReference type="Rhea" id="RHEA-COMP:9708"/>
        <dbReference type="ChEBI" id="CHEBI:30616"/>
        <dbReference type="ChEBI" id="CHEBI:33019"/>
        <dbReference type="ChEBI" id="CHEBI:57762"/>
        <dbReference type="ChEBI" id="CHEBI:78442"/>
        <dbReference type="ChEBI" id="CHEBI:78537"/>
        <dbReference type="ChEBI" id="CHEBI:456215"/>
        <dbReference type="EC" id="6.1.1.9"/>
    </reaction>
</comment>
<dbReference type="NCBIfam" id="TIGR00422">
    <property type="entry name" value="valS"/>
    <property type="match status" value="1"/>
</dbReference>
<evidence type="ECO:0000256" key="4">
    <source>
        <dbReference type="ARBA" id="ARBA00022741"/>
    </source>
</evidence>
<evidence type="ECO:0000256" key="5">
    <source>
        <dbReference type="ARBA" id="ARBA00022840"/>
    </source>
</evidence>
<keyword evidence="7 10" id="KW-0030">Aminoacyl-tRNA synthetase</keyword>
<dbReference type="GO" id="GO:0005829">
    <property type="term" value="C:cytosol"/>
    <property type="evidence" value="ECO:0007669"/>
    <property type="project" value="TreeGrafter"/>
</dbReference>
<keyword evidence="3 10" id="KW-0436">Ligase</keyword>
<evidence type="ECO:0000259" key="11">
    <source>
        <dbReference type="Pfam" id="PF00133"/>
    </source>
</evidence>
<dbReference type="PRINTS" id="PR00986">
    <property type="entry name" value="TRNASYNTHVAL"/>
</dbReference>
<protein>
    <recommendedName>
        <fullName evidence="1 9">Valine--tRNA ligase</fullName>
        <ecNumber evidence="1 9">6.1.1.9</ecNumber>
    </recommendedName>
</protein>
<feature type="non-terminal residue" evidence="13">
    <location>
        <position position="1"/>
    </location>
</feature>
<accession>A0A0F5MQ05</accession>
<reference evidence="13 14" key="1">
    <citation type="submission" date="2015-02" db="EMBL/GenBank/DDBJ databases">
        <title>Single cell genomics of a rare environmental alphaproteobacterium provides unique insights into Rickettsiaceae evolution.</title>
        <authorList>
            <person name="Martijn J."/>
            <person name="Schulz F."/>
            <person name="Zaremba-Niedzwiedzka K."/>
            <person name="Viklund J."/>
            <person name="Stepanauskas R."/>
            <person name="Andersson S.G.E."/>
            <person name="Horn M."/>
            <person name="Guy L."/>
            <person name="Ettema T.J.G."/>
        </authorList>
    </citation>
    <scope>NUCLEOTIDE SEQUENCE [LARGE SCALE GENOMIC DNA]</scope>
    <source>
        <strain evidence="13 14">SCGC AAA041-L04</strain>
    </source>
</reference>
<dbReference type="InterPro" id="IPR009008">
    <property type="entry name" value="Val/Leu/Ile-tRNA-synth_edit"/>
</dbReference>
<gene>
    <name evidence="13" type="ORF">SZ25_00047</name>
</gene>
<evidence type="ECO:0000256" key="10">
    <source>
        <dbReference type="RuleBase" id="RU363035"/>
    </source>
</evidence>
<evidence type="ECO:0000256" key="2">
    <source>
        <dbReference type="ARBA" id="ARBA00022490"/>
    </source>
</evidence>
<dbReference type="PATRIC" id="fig|1607817.3.peg.47"/>
<dbReference type="InterPro" id="IPR013155">
    <property type="entry name" value="M/V/L/I-tRNA-synth_anticd-bd"/>
</dbReference>
<sequence>PTVSGLLHMGHIFSYTQTDFVARYQRMNGKNVFYPIGFDDNGLPTERLVEKTKNIRAVNMNRQEFIDICNEVVLDAEQEFRELFKSISLSVDWNLEYRTISEDSRKISQMSFMDLFEKEQAYRKPQPVLWDPIDQTALSQADIVDLEFESTMNNIVFTTESGEEIIIATTRTELIAACVCVFYNPNDTRYQKFKNQNAITALFGVKVPILEDEAVDIEKGTGLVMCCTFGDITDIDWWKKHNLKTRVIVNKVGRIYNLEQMGSSDWECTDLIKAKSYIEQINGLKIKEARVKTLELLAENNLLKEQIAIKHHVKCAERSGFPLEIIISPQWFIKVLDKKEQFLKRAEECNWHPEYMKYRLDNWINGIKWDWCISRQRFFGVPFPAWYSKRPGEEGKILIAHKDDLPVDPIADLPRGYTRDEVEPDIDVMDTWATSSVSPQLASLAINKDYAIDLDRHERLFPADLRPQAHEIIRTWAFYTIVKSELHQQTIPWKNLMISGWCLAADKTKMSKSKGNVITPKSLIDEKGSDIIRYWASTSKLGADTAYSEDLLKIGKKLVNKIWNAAKFSAIHIEKIKKIPTSVADSIKSGDVFEQIDLWLLKNLKQTIIKASEEFENFEYCNARCAIEDFFWNVFCDNYLELVKVRIYDEDKSDEKGQQSAIIAIYHTMETLLKLFAPILPHLTEEIYQHLFAGEAKEKGSIHAKNSWPKSEDYAAHQLNKNMGDTAVEILDIVRRFKSDRNLSLKTTIHEITISSNDNLAALNLTPILHDLKNVTNATNISIITSKDEANDSYIDTKDGIYHIAIAI</sequence>
<keyword evidence="5 10" id="KW-0067">ATP-binding</keyword>
<organism evidence="13 14">
    <name type="scientific">Candidatus Arcanibacter lacustris</name>
    <dbReference type="NCBI Taxonomy" id="1607817"/>
    <lineage>
        <taxon>Bacteria</taxon>
        <taxon>Pseudomonadati</taxon>
        <taxon>Pseudomonadota</taxon>
        <taxon>Alphaproteobacteria</taxon>
        <taxon>Rickettsiales</taxon>
        <taxon>Candidatus Arcanibacter</taxon>
    </lineage>
</organism>
<comment type="similarity">
    <text evidence="10">Belongs to the class-I aminoacyl-tRNA synthetase family.</text>
</comment>
<dbReference type="Proteomes" id="UP000033358">
    <property type="component" value="Unassembled WGS sequence"/>
</dbReference>
<dbReference type="PANTHER" id="PTHR11946:SF93">
    <property type="entry name" value="VALINE--TRNA LIGASE, CHLOROPLASTIC_MITOCHONDRIAL 2"/>
    <property type="match status" value="1"/>
</dbReference>
<dbReference type="InterPro" id="IPR002300">
    <property type="entry name" value="aa-tRNA-synth_Ia"/>
</dbReference>
<dbReference type="SUPFAM" id="SSF47323">
    <property type="entry name" value="Anticodon-binding domain of a subclass of class I aminoacyl-tRNA synthetases"/>
    <property type="match status" value="1"/>
</dbReference>
<dbReference type="GO" id="GO:0004832">
    <property type="term" value="F:valine-tRNA ligase activity"/>
    <property type="evidence" value="ECO:0007669"/>
    <property type="project" value="UniProtKB-UniRule"/>
</dbReference>
<dbReference type="EMBL" id="JYHA01000014">
    <property type="protein sequence ID" value="KKB96855.1"/>
    <property type="molecule type" value="Genomic_DNA"/>
</dbReference>
<dbReference type="GO" id="GO:0005524">
    <property type="term" value="F:ATP binding"/>
    <property type="evidence" value="ECO:0007669"/>
    <property type="project" value="UniProtKB-KW"/>
</dbReference>
<keyword evidence="6 10" id="KW-0648">Protein biosynthesis</keyword>
<keyword evidence="4 10" id="KW-0547">Nucleotide-binding</keyword>
<keyword evidence="14" id="KW-1185">Reference proteome</keyword>
<dbReference type="InterPro" id="IPR002303">
    <property type="entry name" value="Valyl-tRNA_ligase"/>
</dbReference>
<evidence type="ECO:0000256" key="3">
    <source>
        <dbReference type="ARBA" id="ARBA00022598"/>
    </source>
</evidence>
<name>A0A0F5MQ05_9RICK</name>
<dbReference type="PROSITE" id="PS00178">
    <property type="entry name" value="AA_TRNA_LIGASE_I"/>
    <property type="match status" value="1"/>
</dbReference>
<dbReference type="SUPFAM" id="SSF52374">
    <property type="entry name" value="Nucleotidylyl transferase"/>
    <property type="match status" value="1"/>
</dbReference>
<evidence type="ECO:0000256" key="7">
    <source>
        <dbReference type="ARBA" id="ARBA00023146"/>
    </source>
</evidence>
<dbReference type="InterPro" id="IPR001412">
    <property type="entry name" value="aa-tRNA-synth_I_CS"/>
</dbReference>
<dbReference type="Pfam" id="PF00133">
    <property type="entry name" value="tRNA-synt_1"/>
    <property type="match status" value="1"/>
</dbReference>
<evidence type="ECO:0000259" key="12">
    <source>
        <dbReference type="Pfam" id="PF08264"/>
    </source>
</evidence>
<dbReference type="Gene3D" id="3.40.50.620">
    <property type="entry name" value="HUPs"/>
    <property type="match status" value="2"/>
</dbReference>
<dbReference type="SUPFAM" id="SSF50677">
    <property type="entry name" value="ValRS/IleRS/LeuRS editing domain"/>
    <property type="match status" value="1"/>
</dbReference>
<dbReference type="NCBIfam" id="NF009687">
    <property type="entry name" value="PRK13208.1"/>
    <property type="match status" value="1"/>
</dbReference>
<evidence type="ECO:0000256" key="8">
    <source>
        <dbReference type="ARBA" id="ARBA00047552"/>
    </source>
</evidence>
<dbReference type="Gene3D" id="1.10.730.10">
    <property type="entry name" value="Isoleucyl-tRNA Synthetase, Domain 1"/>
    <property type="match status" value="1"/>
</dbReference>
<dbReference type="GO" id="GO:0006438">
    <property type="term" value="P:valyl-tRNA aminoacylation"/>
    <property type="evidence" value="ECO:0007669"/>
    <property type="project" value="UniProtKB-UniRule"/>
</dbReference>